<dbReference type="Pfam" id="PF23310">
    <property type="entry name" value="TPR_27"/>
    <property type="match status" value="1"/>
</dbReference>
<name>A0A8X8YFV6_SALSN</name>
<evidence type="ECO:0000256" key="1">
    <source>
        <dbReference type="SAM" id="Phobius"/>
    </source>
</evidence>
<feature type="transmembrane region" description="Helical" evidence="1">
    <location>
        <begin position="6"/>
        <end position="22"/>
    </location>
</feature>
<reference evidence="3" key="2">
    <citation type="submission" date="2020-08" db="EMBL/GenBank/DDBJ databases">
        <title>Plant Genome Project.</title>
        <authorList>
            <person name="Zhang R.-G."/>
        </authorList>
    </citation>
    <scope>NUCLEOTIDE SEQUENCE</scope>
    <source>
        <strain evidence="3">Huo1</strain>
        <tissue evidence="3">Leaf</tissue>
    </source>
</reference>
<feature type="domain" description="At2g35280-like TPR" evidence="2">
    <location>
        <begin position="2"/>
        <end position="52"/>
    </location>
</feature>
<organism evidence="3">
    <name type="scientific">Salvia splendens</name>
    <name type="common">Scarlet sage</name>
    <dbReference type="NCBI Taxonomy" id="180675"/>
    <lineage>
        <taxon>Eukaryota</taxon>
        <taxon>Viridiplantae</taxon>
        <taxon>Streptophyta</taxon>
        <taxon>Embryophyta</taxon>
        <taxon>Tracheophyta</taxon>
        <taxon>Spermatophyta</taxon>
        <taxon>Magnoliopsida</taxon>
        <taxon>eudicotyledons</taxon>
        <taxon>Gunneridae</taxon>
        <taxon>Pentapetalae</taxon>
        <taxon>asterids</taxon>
        <taxon>lamiids</taxon>
        <taxon>Lamiales</taxon>
        <taxon>Lamiaceae</taxon>
        <taxon>Nepetoideae</taxon>
        <taxon>Mentheae</taxon>
        <taxon>Salviinae</taxon>
        <taxon>Salvia</taxon>
        <taxon>Salvia subgen. Calosphace</taxon>
        <taxon>core Calosphace</taxon>
    </lineage>
</organism>
<keyword evidence="4" id="KW-1185">Reference proteome</keyword>
<dbReference type="InterPro" id="IPR057136">
    <property type="entry name" value="At2g35280_TPR_dom"/>
</dbReference>
<keyword evidence="1" id="KW-0472">Membrane</keyword>
<evidence type="ECO:0000313" key="3">
    <source>
        <dbReference type="EMBL" id="KAG6429076.1"/>
    </source>
</evidence>
<sequence length="107" mass="12087">MASEAGHVQALYLCCILMLLSGNKRGIGMIAKIKKDGIRVGLCCRKLIEKLLQMWVLNPLLSQPRLLCSKHHRRTNNWSREDDDEEDDCATCVAARHIELLCACSHI</sequence>
<keyword evidence="1" id="KW-0812">Transmembrane</keyword>
<dbReference type="AlphaFoldDB" id="A0A8X8YFV6"/>
<evidence type="ECO:0000313" key="4">
    <source>
        <dbReference type="Proteomes" id="UP000298416"/>
    </source>
</evidence>
<comment type="caution">
    <text evidence="3">The sequence shown here is derived from an EMBL/GenBank/DDBJ whole genome shotgun (WGS) entry which is preliminary data.</text>
</comment>
<proteinExistence type="predicted"/>
<protein>
    <recommendedName>
        <fullName evidence="2">At2g35280-like TPR domain-containing protein</fullName>
    </recommendedName>
</protein>
<accession>A0A8X8YFV6</accession>
<reference evidence="3" key="1">
    <citation type="submission" date="2018-01" db="EMBL/GenBank/DDBJ databases">
        <authorList>
            <person name="Mao J.F."/>
        </authorList>
    </citation>
    <scope>NUCLEOTIDE SEQUENCE</scope>
    <source>
        <strain evidence="3">Huo1</strain>
        <tissue evidence="3">Leaf</tissue>
    </source>
</reference>
<gene>
    <name evidence="3" type="ORF">SASPL_107115</name>
</gene>
<dbReference type="Proteomes" id="UP000298416">
    <property type="component" value="Unassembled WGS sequence"/>
</dbReference>
<evidence type="ECO:0000259" key="2">
    <source>
        <dbReference type="Pfam" id="PF23310"/>
    </source>
</evidence>
<dbReference type="EMBL" id="PNBA02000003">
    <property type="protein sequence ID" value="KAG6429076.1"/>
    <property type="molecule type" value="Genomic_DNA"/>
</dbReference>
<keyword evidence="1" id="KW-1133">Transmembrane helix</keyword>